<dbReference type="Proteomes" id="UP000887013">
    <property type="component" value="Unassembled WGS sequence"/>
</dbReference>
<gene>
    <name evidence="1" type="ORF">NPIL_370451</name>
    <name evidence="2" type="ORF">NPIL_702551</name>
</gene>
<sequence>MYSNSIMRAVWEQCHCTAKSVLDHCPGALHSQTRQLSDTKQKSDSLVNIREHHFKSPYVALAWNYCKRSHQCFGAYAKIGNW</sequence>
<evidence type="ECO:0000313" key="3">
    <source>
        <dbReference type="Proteomes" id="UP000887013"/>
    </source>
</evidence>
<reference evidence="1" key="1">
    <citation type="submission" date="2020-08" db="EMBL/GenBank/DDBJ databases">
        <title>Multicomponent nature underlies the extraordinary mechanical properties of spider dragline silk.</title>
        <authorList>
            <person name="Kono N."/>
            <person name="Nakamura H."/>
            <person name="Mori M."/>
            <person name="Yoshida Y."/>
            <person name="Ohtoshi R."/>
            <person name="Malay A.D."/>
            <person name="Moran D.A.P."/>
            <person name="Tomita M."/>
            <person name="Numata K."/>
            <person name="Arakawa K."/>
        </authorList>
    </citation>
    <scope>NUCLEOTIDE SEQUENCE</scope>
</reference>
<proteinExistence type="predicted"/>
<evidence type="ECO:0000313" key="2">
    <source>
        <dbReference type="EMBL" id="GFS87904.1"/>
    </source>
</evidence>
<name>A0A8X6MXG4_NEPPI</name>
<comment type="caution">
    <text evidence="1">The sequence shown here is derived from an EMBL/GenBank/DDBJ whole genome shotgun (WGS) entry which is preliminary data.</text>
</comment>
<protein>
    <submittedName>
        <fullName evidence="1">Uncharacterized protein</fullName>
    </submittedName>
</protein>
<dbReference type="EMBL" id="BMAW01099018">
    <property type="protein sequence ID" value="GFS87904.1"/>
    <property type="molecule type" value="Genomic_DNA"/>
</dbReference>
<dbReference type="AlphaFoldDB" id="A0A8X6MXG4"/>
<organism evidence="1 3">
    <name type="scientific">Nephila pilipes</name>
    <name type="common">Giant wood spider</name>
    <name type="synonym">Nephila maculata</name>
    <dbReference type="NCBI Taxonomy" id="299642"/>
    <lineage>
        <taxon>Eukaryota</taxon>
        <taxon>Metazoa</taxon>
        <taxon>Ecdysozoa</taxon>
        <taxon>Arthropoda</taxon>
        <taxon>Chelicerata</taxon>
        <taxon>Arachnida</taxon>
        <taxon>Araneae</taxon>
        <taxon>Araneomorphae</taxon>
        <taxon>Entelegynae</taxon>
        <taxon>Araneoidea</taxon>
        <taxon>Nephilidae</taxon>
        <taxon>Nephila</taxon>
    </lineage>
</organism>
<keyword evidence="3" id="KW-1185">Reference proteome</keyword>
<evidence type="ECO:0000313" key="1">
    <source>
        <dbReference type="EMBL" id="GFS82663.1"/>
    </source>
</evidence>
<accession>A0A8X6MXG4</accession>
<dbReference type="EMBL" id="BMAW01003267">
    <property type="protein sequence ID" value="GFS82663.1"/>
    <property type="molecule type" value="Genomic_DNA"/>
</dbReference>